<dbReference type="EMBL" id="UOFM01000216">
    <property type="protein sequence ID" value="VAW77306.1"/>
    <property type="molecule type" value="Genomic_DNA"/>
</dbReference>
<organism evidence="1">
    <name type="scientific">hydrothermal vent metagenome</name>
    <dbReference type="NCBI Taxonomy" id="652676"/>
    <lineage>
        <taxon>unclassified sequences</taxon>
        <taxon>metagenomes</taxon>
        <taxon>ecological metagenomes</taxon>
    </lineage>
</organism>
<feature type="non-terminal residue" evidence="1">
    <location>
        <position position="165"/>
    </location>
</feature>
<evidence type="ECO:0000313" key="1">
    <source>
        <dbReference type="EMBL" id="VAW77306.1"/>
    </source>
</evidence>
<evidence type="ECO:0008006" key="2">
    <source>
        <dbReference type="Google" id="ProtNLM"/>
    </source>
</evidence>
<dbReference type="AlphaFoldDB" id="A0A3B0Z9E2"/>
<name>A0A3B0Z9E2_9ZZZZ</name>
<gene>
    <name evidence="1" type="ORF">MNBD_GAMMA14-1840</name>
</gene>
<protein>
    <recommendedName>
        <fullName evidence="2">Carboxypeptidase regulatory-like domain-containing protein</fullName>
    </recommendedName>
</protein>
<proteinExistence type="predicted"/>
<sequence>MNRHKNWGISAGILWLLTIPVWSVAYGSNWLEVRVIDKQSGSPVGQAAVCLGTSARSDQFGAHRAAADGVVRFEDLPVNSMTLTASRRGYQGKQQRVGPLLGNRVIVLSLAQGGGGPVCTAIAATEEQPPATEQVQITSVRVVADKTSSSAARVIVIIGASGEAD</sequence>
<reference evidence="1" key="1">
    <citation type="submission" date="2018-06" db="EMBL/GenBank/DDBJ databases">
        <authorList>
            <person name="Zhirakovskaya E."/>
        </authorList>
    </citation>
    <scope>NUCLEOTIDE SEQUENCE</scope>
</reference>
<accession>A0A3B0Z9E2</accession>